<accession>A0A846YAZ7</accession>
<evidence type="ECO:0000313" key="2">
    <source>
        <dbReference type="EMBL" id="NKY54970.1"/>
    </source>
</evidence>
<protein>
    <recommendedName>
        <fullName evidence="4">Cytochrome P450</fullName>
    </recommendedName>
</protein>
<evidence type="ECO:0000256" key="1">
    <source>
        <dbReference type="ARBA" id="ARBA00010617"/>
    </source>
</evidence>
<dbReference type="Proteomes" id="UP000570678">
    <property type="component" value="Unassembled WGS sequence"/>
</dbReference>
<name>A0A846YAZ7_9NOCA</name>
<keyword evidence="3" id="KW-1185">Reference proteome</keyword>
<reference evidence="2 3" key="1">
    <citation type="submission" date="2020-04" db="EMBL/GenBank/DDBJ databases">
        <title>MicrobeNet Type strains.</title>
        <authorList>
            <person name="Nicholson A.C."/>
        </authorList>
    </citation>
    <scope>NUCLEOTIDE SEQUENCE [LARGE SCALE GENOMIC DNA]</scope>
    <source>
        <strain evidence="2 3">JCM 3332</strain>
    </source>
</reference>
<dbReference type="PANTHER" id="PTHR46696">
    <property type="entry name" value="P450, PUTATIVE (EUROFUNG)-RELATED"/>
    <property type="match status" value="1"/>
</dbReference>
<dbReference type="RefSeq" id="WP_062970634.1">
    <property type="nucleotide sequence ID" value="NZ_JAAXOT010000001.1"/>
</dbReference>
<evidence type="ECO:0000313" key="3">
    <source>
        <dbReference type="Proteomes" id="UP000570678"/>
    </source>
</evidence>
<dbReference type="PANTHER" id="PTHR46696:SF1">
    <property type="entry name" value="CYTOCHROME P450 YJIB-RELATED"/>
    <property type="match status" value="1"/>
</dbReference>
<dbReference type="EMBL" id="JAAXOT010000001">
    <property type="protein sequence ID" value="NKY54970.1"/>
    <property type="molecule type" value="Genomic_DNA"/>
</dbReference>
<comment type="caution">
    <text evidence="2">The sequence shown here is derived from an EMBL/GenBank/DDBJ whole genome shotgun (WGS) entry which is preliminary data.</text>
</comment>
<dbReference type="GO" id="GO:0004497">
    <property type="term" value="F:monooxygenase activity"/>
    <property type="evidence" value="ECO:0007669"/>
    <property type="project" value="InterPro"/>
</dbReference>
<sequence>MPFTEPGAYEPSILADYYDSLHSPQISTFLDQKTRLRAVWRYDDVEKILNGSDPAISTRNTLDPLTPFPKFATHLKAIPHIAHLAGVPKSINNAAKATHGTVMKAMFARTRGPSLRADTMYANYGAMATRRAESAAEALAAAARTGEPVDFEATVARPSAAGSISELLGFSPEEEPQIKAWSDAHVALLARIIGRRDRVANIGGLADLSRGCRRLVDARAKEPAQDLASHLPAQGLTPKLAASALMTVMVAGYSSSFGGLLNSTRYLLSDEGSEHWDMLRKPERVRGMVEDILRTRNRGCCLAPLRRTRRFARRRFDDPEG</sequence>
<dbReference type="Gene3D" id="1.10.630.10">
    <property type="entry name" value="Cytochrome P450"/>
    <property type="match status" value="1"/>
</dbReference>
<dbReference type="GO" id="GO:0020037">
    <property type="term" value="F:heme binding"/>
    <property type="evidence" value="ECO:0007669"/>
    <property type="project" value="InterPro"/>
</dbReference>
<dbReference type="AlphaFoldDB" id="A0A846YAZ7"/>
<dbReference type="SUPFAM" id="SSF48264">
    <property type="entry name" value="Cytochrome P450"/>
    <property type="match status" value="1"/>
</dbReference>
<gene>
    <name evidence="2" type="ORF">HGA15_02105</name>
</gene>
<dbReference type="InterPro" id="IPR036396">
    <property type="entry name" value="Cyt_P450_sf"/>
</dbReference>
<proteinExistence type="inferred from homology"/>
<dbReference type="GO" id="GO:0005506">
    <property type="term" value="F:iron ion binding"/>
    <property type="evidence" value="ECO:0007669"/>
    <property type="project" value="InterPro"/>
</dbReference>
<evidence type="ECO:0008006" key="4">
    <source>
        <dbReference type="Google" id="ProtNLM"/>
    </source>
</evidence>
<dbReference type="GO" id="GO:0016705">
    <property type="term" value="F:oxidoreductase activity, acting on paired donors, with incorporation or reduction of molecular oxygen"/>
    <property type="evidence" value="ECO:0007669"/>
    <property type="project" value="InterPro"/>
</dbReference>
<organism evidence="2 3">
    <name type="scientific">Nocardia flavorosea</name>
    <dbReference type="NCBI Taxonomy" id="53429"/>
    <lineage>
        <taxon>Bacteria</taxon>
        <taxon>Bacillati</taxon>
        <taxon>Actinomycetota</taxon>
        <taxon>Actinomycetes</taxon>
        <taxon>Mycobacteriales</taxon>
        <taxon>Nocardiaceae</taxon>
        <taxon>Nocardia</taxon>
    </lineage>
</organism>
<comment type="similarity">
    <text evidence="1">Belongs to the cytochrome P450 family.</text>
</comment>